<dbReference type="EMBL" id="JAPDRN010000090">
    <property type="protein sequence ID" value="KAJ9625216.1"/>
    <property type="molecule type" value="Genomic_DNA"/>
</dbReference>
<name>A0AA39CTZ7_9EURO</name>
<dbReference type="Gene3D" id="3.30.70.330">
    <property type="match status" value="1"/>
</dbReference>
<protein>
    <recommendedName>
        <fullName evidence="3">RRM domain-containing protein</fullName>
    </recommendedName>
</protein>
<keyword evidence="2" id="KW-1185">Reference proteome</keyword>
<organism evidence="1 2">
    <name type="scientific">Knufia peltigerae</name>
    <dbReference type="NCBI Taxonomy" id="1002370"/>
    <lineage>
        <taxon>Eukaryota</taxon>
        <taxon>Fungi</taxon>
        <taxon>Dikarya</taxon>
        <taxon>Ascomycota</taxon>
        <taxon>Pezizomycotina</taxon>
        <taxon>Eurotiomycetes</taxon>
        <taxon>Chaetothyriomycetidae</taxon>
        <taxon>Chaetothyriales</taxon>
        <taxon>Trichomeriaceae</taxon>
        <taxon>Knufia</taxon>
    </lineage>
</organism>
<evidence type="ECO:0000313" key="1">
    <source>
        <dbReference type="EMBL" id="KAJ9625216.1"/>
    </source>
</evidence>
<dbReference type="CDD" id="cd12261">
    <property type="entry name" value="RRM1_3_MRN1"/>
    <property type="match status" value="1"/>
</dbReference>
<dbReference type="Proteomes" id="UP001172681">
    <property type="component" value="Unassembled WGS sequence"/>
</dbReference>
<dbReference type="SUPFAM" id="SSF54928">
    <property type="entry name" value="RNA-binding domain, RBD"/>
    <property type="match status" value="1"/>
</dbReference>
<evidence type="ECO:0008006" key="3">
    <source>
        <dbReference type="Google" id="ProtNLM"/>
    </source>
</evidence>
<reference evidence="1" key="1">
    <citation type="submission" date="2022-10" db="EMBL/GenBank/DDBJ databases">
        <title>Culturing micro-colonial fungi from biological soil crusts in the Mojave desert and describing Neophaeococcomyces mojavensis, and introducing the new genera and species Taxawa tesnikishii.</title>
        <authorList>
            <person name="Kurbessoian T."/>
            <person name="Stajich J.E."/>
        </authorList>
    </citation>
    <scope>NUCLEOTIDE SEQUENCE</scope>
    <source>
        <strain evidence="1">TK_35</strain>
    </source>
</reference>
<dbReference type="InterPro" id="IPR012677">
    <property type="entry name" value="Nucleotide-bd_a/b_plait_sf"/>
</dbReference>
<dbReference type="AlphaFoldDB" id="A0AA39CTZ7"/>
<dbReference type="GO" id="GO:0003676">
    <property type="term" value="F:nucleic acid binding"/>
    <property type="evidence" value="ECO:0007669"/>
    <property type="project" value="InterPro"/>
</dbReference>
<comment type="caution">
    <text evidence="1">The sequence shown here is derived from an EMBL/GenBank/DDBJ whole genome shotgun (WGS) entry which is preliminary data.</text>
</comment>
<evidence type="ECO:0000313" key="2">
    <source>
        <dbReference type="Proteomes" id="UP001172681"/>
    </source>
</evidence>
<proteinExistence type="predicted"/>
<gene>
    <name evidence="1" type="ORF">H2204_010603</name>
</gene>
<dbReference type="InterPro" id="IPR035979">
    <property type="entry name" value="RBD_domain_sf"/>
</dbReference>
<accession>A0AA39CTZ7</accession>
<sequence length="353" mass="39660">MARTNTFPISAMDNHDGTISIPLSEYTDLLRSEREYMSLRQALVAGGCPIDKVNVLIESNLSSIAPRNPSNTAYTTVSGDMAGDATSSSPYHPSGCMQINLSPLSKEFRPRHPTPFVSRGYSPVSKRESLFECEDKAVQVLQEEVADHSGNQYRTLLFAGLPLSVTLLDLTEVIRGGQLLQISLRDGDKYARVSFLDPVAAERFLVHSEQNGIFIKGHKVSVVWNDRQLSLTPHLAHRTASGATRNLMIRYCKKYMTDESIREDLDHIHNLQIVSIHHSGPHCVISLSSVQGATAARSCMYTRQKYKSVRIEFYPDECAQPIPEWQPKDYHMSKSPCIEIRNRFEVFLDDSDE</sequence>